<evidence type="ECO:0000256" key="1">
    <source>
        <dbReference type="SAM" id="MobiDB-lite"/>
    </source>
</evidence>
<organism evidence="3 4">
    <name type="scientific">Miniimonas arenae</name>
    <dbReference type="NCBI Taxonomy" id="676201"/>
    <lineage>
        <taxon>Bacteria</taxon>
        <taxon>Bacillati</taxon>
        <taxon>Actinomycetota</taxon>
        <taxon>Actinomycetes</taxon>
        <taxon>Micrococcales</taxon>
        <taxon>Beutenbergiaceae</taxon>
        <taxon>Miniimonas</taxon>
    </lineage>
</organism>
<gene>
    <name evidence="3" type="ORF">FH969_07360</name>
</gene>
<feature type="compositionally biased region" description="Gly residues" evidence="1">
    <location>
        <begin position="61"/>
        <end position="71"/>
    </location>
</feature>
<keyword evidence="4" id="KW-1185">Reference proteome</keyword>
<proteinExistence type="predicted"/>
<accession>A0A5C5BC70</accession>
<reference evidence="3 4" key="1">
    <citation type="submission" date="2019-06" db="EMBL/GenBank/DDBJ databases">
        <title>Draft genome sequence of Miniimonas arenae KCTC 19750T isolated from sea sand.</title>
        <authorList>
            <person name="Park S.-J."/>
        </authorList>
    </citation>
    <scope>NUCLEOTIDE SEQUENCE [LARGE SCALE GENOMIC DNA]</scope>
    <source>
        <strain evidence="3 4">KCTC 19750</strain>
    </source>
</reference>
<evidence type="ECO:0000256" key="2">
    <source>
        <dbReference type="SAM" id="Phobius"/>
    </source>
</evidence>
<feature type="transmembrane region" description="Helical" evidence="2">
    <location>
        <begin position="166"/>
        <end position="190"/>
    </location>
</feature>
<dbReference type="EMBL" id="VENP01000022">
    <property type="protein sequence ID" value="TNU74742.1"/>
    <property type="molecule type" value="Genomic_DNA"/>
</dbReference>
<feature type="compositionally biased region" description="Low complexity" evidence="1">
    <location>
        <begin position="15"/>
        <end position="24"/>
    </location>
</feature>
<protein>
    <submittedName>
        <fullName evidence="3">Uncharacterized protein</fullName>
    </submittedName>
</protein>
<feature type="compositionally biased region" description="Pro residues" evidence="1">
    <location>
        <begin position="73"/>
        <end position="87"/>
    </location>
</feature>
<name>A0A5C5BC70_9MICO</name>
<feature type="transmembrane region" description="Helical" evidence="2">
    <location>
        <begin position="202"/>
        <end position="224"/>
    </location>
</feature>
<evidence type="ECO:0000313" key="4">
    <source>
        <dbReference type="Proteomes" id="UP000313849"/>
    </source>
</evidence>
<keyword evidence="2" id="KW-1133">Transmembrane helix</keyword>
<comment type="caution">
    <text evidence="3">The sequence shown here is derived from an EMBL/GenBank/DDBJ whole genome shotgun (WGS) entry which is preliminary data.</text>
</comment>
<keyword evidence="2" id="KW-0812">Transmembrane</keyword>
<feature type="region of interest" description="Disordered" evidence="1">
    <location>
        <begin position="1"/>
        <end position="105"/>
    </location>
</feature>
<sequence length="251" mass="25451">MSHEQGWPPAGGADRTSGPGRYPSPGGPGTYGASGVPSPFGSAAAYGVPDPVDDPDPYGRSVGGSAAGGYGTPPAPVHPVYGTPPAPQGSAGYPAGGYGPAPVDAPDGGAPVSPYGSGYGAGYGAGDGAAYQSPYGAPPSGLDPSLDARGAAAVHRIRRLRSWSTVWLVVGWLLAAVCLVFTIAAVAVLVDVMGERLSGPELAGNFIGLLLVGALPWAVPVPLLRLARRQRREARTIEESLMSEWTGRWPR</sequence>
<dbReference type="AlphaFoldDB" id="A0A5C5BC70"/>
<keyword evidence="2" id="KW-0472">Membrane</keyword>
<dbReference type="RefSeq" id="WP_139986672.1">
    <property type="nucleotide sequence ID" value="NZ_VENP01000022.1"/>
</dbReference>
<dbReference type="Proteomes" id="UP000313849">
    <property type="component" value="Unassembled WGS sequence"/>
</dbReference>
<evidence type="ECO:0000313" key="3">
    <source>
        <dbReference type="EMBL" id="TNU74742.1"/>
    </source>
</evidence>